<evidence type="ECO:0000259" key="8">
    <source>
        <dbReference type="PROSITE" id="PS50009"/>
    </source>
</evidence>
<dbReference type="Gene3D" id="2.60.40.150">
    <property type="entry name" value="C2 domain"/>
    <property type="match status" value="1"/>
</dbReference>
<keyword evidence="4" id="KW-0442">Lipid degradation</keyword>
<feature type="compositionally biased region" description="Low complexity" evidence="5">
    <location>
        <begin position="1023"/>
        <end position="1033"/>
    </location>
</feature>
<feature type="compositionally biased region" description="Polar residues" evidence="5">
    <location>
        <begin position="2741"/>
        <end position="2753"/>
    </location>
</feature>
<dbReference type="Pfam" id="PF00373">
    <property type="entry name" value="FERM_M"/>
    <property type="match status" value="1"/>
</dbReference>
<feature type="compositionally biased region" description="Low complexity" evidence="5">
    <location>
        <begin position="118"/>
        <end position="137"/>
    </location>
</feature>
<dbReference type="GO" id="GO:0048015">
    <property type="term" value="P:phosphatidylinositol-mediated signaling"/>
    <property type="evidence" value="ECO:0007669"/>
    <property type="project" value="TreeGrafter"/>
</dbReference>
<dbReference type="InterPro" id="IPR011989">
    <property type="entry name" value="ARM-like"/>
</dbReference>
<protein>
    <recommendedName>
        <fullName evidence="4">Phosphoinositide phospholipase C</fullName>
        <ecNumber evidence="4">3.1.4.11</ecNumber>
    </recommendedName>
</protein>
<dbReference type="InterPro" id="IPR015359">
    <property type="entry name" value="PLC_EF-hand-like"/>
</dbReference>
<dbReference type="Pfam" id="PF12796">
    <property type="entry name" value="Ank_2"/>
    <property type="match status" value="1"/>
</dbReference>
<feature type="region of interest" description="Disordered" evidence="5">
    <location>
        <begin position="77"/>
        <end position="96"/>
    </location>
</feature>
<evidence type="ECO:0000256" key="5">
    <source>
        <dbReference type="SAM" id="MobiDB-lite"/>
    </source>
</evidence>
<feature type="region of interest" description="Disordered" evidence="5">
    <location>
        <begin position="117"/>
        <end position="140"/>
    </location>
</feature>
<dbReference type="GO" id="GO:0007186">
    <property type="term" value="P:G protein-coupled receptor signaling pathway"/>
    <property type="evidence" value="ECO:0007669"/>
    <property type="project" value="TreeGrafter"/>
</dbReference>
<dbReference type="PROSITE" id="PS50200">
    <property type="entry name" value="RA"/>
    <property type="match status" value="2"/>
</dbReference>
<proteinExistence type="predicted"/>
<dbReference type="GO" id="GO:0048513">
    <property type="term" value="P:animal organ development"/>
    <property type="evidence" value="ECO:0007669"/>
    <property type="project" value="UniProtKB-ARBA"/>
</dbReference>
<dbReference type="InterPro" id="IPR036770">
    <property type="entry name" value="Ankyrin_rpt-contain_sf"/>
</dbReference>
<dbReference type="InterPro" id="IPR011992">
    <property type="entry name" value="EF-hand-dom_pair"/>
</dbReference>
<dbReference type="SUPFAM" id="SSF54236">
    <property type="entry name" value="Ubiquitin-like"/>
    <property type="match status" value="2"/>
</dbReference>
<dbReference type="GO" id="GO:0007265">
    <property type="term" value="P:Ras protein signal transduction"/>
    <property type="evidence" value="ECO:0007669"/>
    <property type="project" value="TreeGrafter"/>
</dbReference>
<feature type="compositionally biased region" description="Acidic residues" evidence="5">
    <location>
        <begin position="2757"/>
        <end position="2768"/>
    </location>
</feature>
<dbReference type="InterPro" id="IPR000909">
    <property type="entry name" value="PLipase_C_PInositol-sp_X_dom"/>
</dbReference>
<feature type="compositionally biased region" description="Polar residues" evidence="5">
    <location>
        <begin position="449"/>
        <end position="462"/>
    </location>
</feature>
<dbReference type="GO" id="GO:0051209">
    <property type="term" value="P:release of sequestered calcium ion into cytosol"/>
    <property type="evidence" value="ECO:0007669"/>
    <property type="project" value="TreeGrafter"/>
</dbReference>
<dbReference type="Pfam" id="PF00387">
    <property type="entry name" value="PI-PLC-Y"/>
    <property type="match status" value="1"/>
</dbReference>
<keyword evidence="2" id="KW-0040">ANK repeat</keyword>
<dbReference type="SUPFAM" id="SSF48366">
    <property type="entry name" value="Ras GEF"/>
    <property type="match status" value="1"/>
</dbReference>
<feature type="region of interest" description="Disordered" evidence="5">
    <location>
        <begin position="2733"/>
        <end position="2768"/>
    </location>
</feature>
<dbReference type="PRINTS" id="PR00390">
    <property type="entry name" value="PHPHLIPASEC"/>
</dbReference>
<feature type="region of interest" description="Disordered" evidence="5">
    <location>
        <begin position="1011"/>
        <end position="1033"/>
    </location>
</feature>
<feature type="compositionally biased region" description="Low complexity" evidence="5">
    <location>
        <begin position="2325"/>
        <end position="2345"/>
    </location>
</feature>
<dbReference type="PANTHER" id="PTHR10336">
    <property type="entry name" value="PHOSPHOINOSITIDE-SPECIFIC PHOSPHOLIPASE C FAMILY PROTEIN"/>
    <property type="match status" value="1"/>
</dbReference>
<dbReference type="InterPro" id="IPR000008">
    <property type="entry name" value="C2_dom"/>
</dbReference>
<dbReference type="InterPro" id="IPR035892">
    <property type="entry name" value="C2_domain_sf"/>
</dbReference>
<feature type="region of interest" description="Disordered" evidence="5">
    <location>
        <begin position="609"/>
        <end position="632"/>
    </location>
</feature>
<dbReference type="Gene3D" id="1.25.40.20">
    <property type="entry name" value="Ankyrin repeat-containing domain"/>
    <property type="match status" value="1"/>
</dbReference>
<feature type="region of interest" description="Disordered" evidence="5">
    <location>
        <begin position="2322"/>
        <end position="2345"/>
    </location>
</feature>
<dbReference type="PANTHER" id="PTHR10336:SF6">
    <property type="entry name" value="1-PHOSPHATIDYLINOSITOL 4,5-BISPHOSPHATE PHOSPHODIESTERASE EPSILON-1"/>
    <property type="match status" value="1"/>
</dbReference>
<evidence type="ECO:0000259" key="6">
    <source>
        <dbReference type="PROSITE" id="PS50004"/>
    </source>
</evidence>
<feature type="compositionally biased region" description="Low complexity" evidence="5">
    <location>
        <begin position="396"/>
        <end position="410"/>
    </location>
</feature>
<dbReference type="SUPFAM" id="SSF48371">
    <property type="entry name" value="ARM repeat"/>
    <property type="match status" value="1"/>
</dbReference>
<dbReference type="InterPro" id="IPR017946">
    <property type="entry name" value="PLC-like_Pdiesterase_TIM-brl"/>
</dbReference>
<dbReference type="GO" id="GO:0016042">
    <property type="term" value="P:lipid catabolic process"/>
    <property type="evidence" value="ECO:0007669"/>
    <property type="project" value="UniProtKB-KW"/>
</dbReference>
<evidence type="ECO:0000313" key="10">
    <source>
        <dbReference type="EMBL" id="CAG6612446.1"/>
    </source>
</evidence>
<dbReference type="PROSITE" id="PS50297">
    <property type="entry name" value="ANK_REP_REGION"/>
    <property type="match status" value="1"/>
</dbReference>
<feature type="domain" description="Ras-associating" evidence="9">
    <location>
        <begin position="3161"/>
        <end position="3258"/>
    </location>
</feature>
<feature type="repeat" description="ANK" evidence="2">
    <location>
        <begin position="267"/>
        <end position="301"/>
    </location>
</feature>
<dbReference type="Pfam" id="PF00168">
    <property type="entry name" value="C2"/>
    <property type="match status" value="1"/>
</dbReference>
<dbReference type="EC" id="3.1.4.11" evidence="4"/>
<dbReference type="SMART" id="SM00149">
    <property type="entry name" value="PLCYc"/>
    <property type="match status" value="1"/>
</dbReference>
<feature type="compositionally biased region" description="Low complexity" evidence="5">
    <location>
        <begin position="1133"/>
        <end position="1148"/>
    </location>
</feature>
<dbReference type="CDD" id="cd17114">
    <property type="entry name" value="RA_PLC-epsilon"/>
    <property type="match status" value="1"/>
</dbReference>
<dbReference type="Pfam" id="PF09279">
    <property type="entry name" value="EF-hand_like"/>
    <property type="match status" value="1"/>
</dbReference>
<evidence type="ECO:0000256" key="4">
    <source>
        <dbReference type="RuleBase" id="RU361133"/>
    </source>
</evidence>
<dbReference type="Pfam" id="PF00788">
    <property type="entry name" value="RA"/>
    <property type="match status" value="2"/>
</dbReference>
<dbReference type="GO" id="GO:0005085">
    <property type="term" value="F:guanyl-nucleotide exchange factor activity"/>
    <property type="evidence" value="ECO:0007669"/>
    <property type="project" value="UniProtKB-KW"/>
</dbReference>
<keyword evidence="4" id="KW-0443">Lipid metabolism</keyword>
<dbReference type="PROSITE" id="PS50008">
    <property type="entry name" value="PIPLC_Y_DOMAIN"/>
    <property type="match status" value="1"/>
</dbReference>
<dbReference type="Gene3D" id="1.25.10.10">
    <property type="entry name" value="Leucine-rich Repeat Variant"/>
    <property type="match status" value="1"/>
</dbReference>
<keyword evidence="3" id="KW-0344">Guanine-nucleotide releasing factor</keyword>
<feature type="region of interest" description="Disordered" evidence="5">
    <location>
        <begin position="1501"/>
        <end position="1528"/>
    </location>
</feature>
<feature type="compositionally biased region" description="Basic residues" evidence="5">
    <location>
        <begin position="1163"/>
        <end position="1182"/>
    </location>
</feature>
<keyword evidence="1" id="KW-0807">Transducer</keyword>
<feature type="region of interest" description="Disordered" evidence="5">
    <location>
        <begin position="21"/>
        <end position="43"/>
    </location>
</feature>
<dbReference type="CDD" id="cd08596">
    <property type="entry name" value="PI-PLCc_epsilon"/>
    <property type="match status" value="1"/>
</dbReference>
<dbReference type="SMART" id="SM00148">
    <property type="entry name" value="PLCXc"/>
    <property type="match status" value="1"/>
</dbReference>
<feature type="domain" description="Ras-associating" evidence="9">
    <location>
        <begin position="3294"/>
        <end position="3375"/>
    </location>
</feature>
<feature type="domain" description="PI-PLC Y-box" evidence="7">
    <location>
        <begin position="2820"/>
        <end position="2984"/>
    </location>
</feature>
<dbReference type="InterPro" id="IPR036964">
    <property type="entry name" value="RASGEF_cat_dom_sf"/>
</dbReference>
<dbReference type="SMART" id="SM00239">
    <property type="entry name" value="C2"/>
    <property type="match status" value="1"/>
</dbReference>
<accession>A0A8D8LNR8</accession>
<feature type="region of interest" description="Disordered" evidence="5">
    <location>
        <begin position="345"/>
        <end position="462"/>
    </location>
</feature>
<dbReference type="SUPFAM" id="SSF47473">
    <property type="entry name" value="EF-hand"/>
    <property type="match status" value="1"/>
</dbReference>
<feature type="compositionally biased region" description="Basic and acidic residues" evidence="5">
    <location>
        <begin position="419"/>
        <end position="429"/>
    </location>
</feature>
<feature type="compositionally biased region" description="Polar residues" evidence="5">
    <location>
        <begin position="609"/>
        <end position="623"/>
    </location>
</feature>
<dbReference type="InterPro" id="IPR001895">
    <property type="entry name" value="RASGEF_cat_dom"/>
</dbReference>
<dbReference type="InterPro" id="IPR046973">
    <property type="entry name" value="PLC-epsilon1_cat"/>
</dbReference>
<dbReference type="InterPro" id="IPR001192">
    <property type="entry name" value="PI-PLC_fam"/>
</dbReference>
<comment type="catalytic activity">
    <reaction evidence="4">
        <text>a 1,2-diacyl-sn-glycero-3-phospho-(1D-myo-inositol-4,5-bisphosphate) + H2O = 1D-myo-inositol 1,4,5-trisphosphate + a 1,2-diacyl-sn-glycerol + H(+)</text>
        <dbReference type="Rhea" id="RHEA:33179"/>
        <dbReference type="ChEBI" id="CHEBI:15377"/>
        <dbReference type="ChEBI" id="CHEBI:15378"/>
        <dbReference type="ChEBI" id="CHEBI:17815"/>
        <dbReference type="ChEBI" id="CHEBI:58456"/>
        <dbReference type="ChEBI" id="CHEBI:203600"/>
        <dbReference type="EC" id="3.1.4.11"/>
    </reaction>
</comment>
<dbReference type="InterPro" id="IPR002110">
    <property type="entry name" value="Ankyrin_rpt"/>
</dbReference>
<name>A0A8D8LNR8_9HEMI</name>
<dbReference type="CDD" id="cd14473">
    <property type="entry name" value="FERM_B-lobe"/>
    <property type="match status" value="1"/>
</dbReference>
<dbReference type="Pfam" id="PF00617">
    <property type="entry name" value="RasGEF"/>
    <property type="match status" value="1"/>
</dbReference>
<dbReference type="GO" id="GO:0048731">
    <property type="term" value="P:system development"/>
    <property type="evidence" value="ECO:0007669"/>
    <property type="project" value="UniProtKB-ARBA"/>
</dbReference>
<dbReference type="SUPFAM" id="SSF48403">
    <property type="entry name" value="Ankyrin repeat"/>
    <property type="match status" value="1"/>
</dbReference>
<dbReference type="GO" id="GO:0046488">
    <property type="term" value="P:phosphatidylinositol metabolic process"/>
    <property type="evidence" value="ECO:0007669"/>
    <property type="project" value="TreeGrafter"/>
</dbReference>
<feature type="domain" description="C2" evidence="6">
    <location>
        <begin position="2989"/>
        <end position="3110"/>
    </location>
</feature>
<dbReference type="FunFam" id="3.10.20.90:FF:000238">
    <property type="entry name" value="Phosphoinositide phospholipase C"/>
    <property type="match status" value="1"/>
</dbReference>
<feature type="region of interest" description="Disordered" evidence="5">
    <location>
        <begin position="162"/>
        <end position="200"/>
    </location>
</feature>
<dbReference type="SMART" id="SM00314">
    <property type="entry name" value="RA"/>
    <property type="match status" value="2"/>
</dbReference>
<dbReference type="InterPro" id="IPR019748">
    <property type="entry name" value="FERM_central"/>
</dbReference>
<evidence type="ECO:0000259" key="9">
    <source>
        <dbReference type="PROSITE" id="PS50200"/>
    </source>
</evidence>
<dbReference type="Gene3D" id="3.10.20.90">
    <property type="entry name" value="Phosphatidylinositol 3-kinase Catalytic Subunit, Chain A, domain 1"/>
    <property type="match status" value="2"/>
</dbReference>
<evidence type="ECO:0000259" key="7">
    <source>
        <dbReference type="PROSITE" id="PS50008"/>
    </source>
</evidence>
<dbReference type="InterPro" id="IPR016024">
    <property type="entry name" value="ARM-type_fold"/>
</dbReference>
<dbReference type="InterPro" id="IPR019749">
    <property type="entry name" value="Band_41_domain"/>
</dbReference>
<feature type="compositionally biased region" description="Low complexity" evidence="5">
    <location>
        <begin position="26"/>
        <end position="36"/>
    </location>
</feature>
<evidence type="ECO:0000256" key="3">
    <source>
        <dbReference type="PROSITE-ProRule" id="PRU00168"/>
    </source>
</evidence>
<dbReference type="EMBL" id="HBUF01024633">
    <property type="protein sequence ID" value="CAG6612446.1"/>
    <property type="molecule type" value="Transcribed_RNA"/>
</dbReference>
<feature type="compositionally biased region" description="Low complexity" evidence="5">
    <location>
        <begin position="345"/>
        <end position="355"/>
    </location>
</feature>
<dbReference type="InterPro" id="IPR001711">
    <property type="entry name" value="PLipase_C_Pinositol-sp_Y"/>
</dbReference>
<dbReference type="Pfam" id="PF00388">
    <property type="entry name" value="PI-PLC-X"/>
    <property type="match status" value="1"/>
</dbReference>
<dbReference type="SMART" id="SM00248">
    <property type="entry name" value="ANK"/>
    <property type="match status" value="3"/>
</dbReference>
<dbReference type="SUPFAM" id="SSF51695">
    <property type="entry name" value="PLC-like phosphodiesterases"/>
    <property type="match status" value="1"/>
</dbReference>
<keyword evidence="4" id="KW-0378">Hydrolase</keyword>
<dbReference type="SMART" id="SM00295">
    <property type="entry name" value="B41"/>
    <property type="match status" value="1"/>
</dbReference>
<organism evidence="10">
    <name type="scientific">Cacopsylla melanoneura</name>
    <dbReference type="NCBI Taxonomy" id="428564"/>
    <lineage>
        <taxon>Eukaryota</taxon>
        <taxon>Metazoa</taxon>
        <taxon>Ecdysozoa</taxon>
        <taxon>Arthropoda</taxon>
        <taxon>Hexapoda</taxon>
        <taxon>Insecta</taxon>
        <taxon>Pterygota</taxon>
        <taxon>Neoptera</taxon>
        <taxon>Paraneoptera</taxon>
        <taxon>Hemiptera</taxon>
        <taxon>Sternorrhyncha</taxon>
        <taxon>Psylloidea</taxon>
        <taxon>Psyllidae</taxon>
        <taxon>Psyllinae</taxon>
        <taxon>Cacopsylla</taxon>
    </lineage>
</organism>
<feature type="compositionally biased region" description="Polar residues" evidence="5">
    <location>
        <begin position="1309"/>
        <end position="1330"/>
    </location>
</feature>
<feature type="compositionally biased region" description="Polar residues" evidence="5">
    <location>
        <begin position="2420"/>
        <end position="2432"/>
    </location>
</feature>
<dbReference type="PROSITE" id="PS50088">
    <property type="entry name" value="ANK_REPEAT"/>
    <property type="match status" value="2"/>
</dbReference>
<dbReference type="InterPro" id="IPR023578">
    <property type="entry name" value="Ras_GEF_dom_sf"/>
</dbReference>
<feature type="compositionally biased region" description="Low complexity" evidence="5">
    <location>
        <begin position="162"/>
        <end position="182"/>
    </location>
</feature>
<dbReference type="InterPro" id="IPR000159">
    <property type="entry name" value="RA_dom"/>
</dbReference>
<dbReference type="PROSITE" id="PS50007">
    <property type="entry name" value="PIPLC_X_DOMAIN"/>
    <property type="match status" value="1"/>
</dbReference>
<dbReference type="Gene3D" id="3.20.20.190">
    <property type="entry name" value="Phosphatidylinositol (PI) phosphodiesterase"/>
    <property type="match status" value="1"/>
</dbReference>
<dbReference type="SMART" id="SM00147">
    <property type="entry name" value="RasGEF"/>
    <property type="match status" value="1"/>
</dbReference>
<dbReference type="PROSITE" id="PS50004">
    <property type="entry name" value="C2"/>
    <property type="match status" value="1"/>
</dbReference>
<dbReference type="SUPFAM" id="SSF49562">
    <property type="entry name" value="C2 domain (Calcium/lipid-binding domain, CaLB)"/>
    <property type="match status" value="1"/>
</dbReference>
<feature type="region of interest" description="Disordered" evidence="5">
    <location>
        <begin position="2420"/>
        <end position="2440"/>
    </location>
</feature>
<dbReference type="CDD" id="cd00275">
    <property type="entry name" value="C2_PLC_like"/>
    <property type="match status" value="1"/>
</dbReference>
<evidence type="ECO:0000256" key="1">
    <source>
        <dbReference type="ARBA" id="ARBA00023224"/>
    </source>
</evidence>
<dbReference type="Gene3D" id="1.10.238.10">
    <property type="entry name" value="EF-hand"/>
    <property type="match status" value="1"/>
</dbReference>
<dbReference type="FunFam" id="2.60.40.150:FF:000183">
    <property type="entry name" value="Phosphoinositide phospholipase C"/>
    <property type="match status" value="1"/>
</dbReference>
<feature type="region of interest" description="Disordered" evidence="5">
    <location>
        <begin position="1284"/>
        <end position="1336"/>
    </location>
</feature>
<feature type="domain" description="Ras-GEF" evidence="8">
    <location>
        <begin position="1768"/>
        <end position="2025"/>
    </location>
</feature>
<dbReference type="PROSITE" id="PS50009">
    <property type="entry name" value="RASGEF_CAT"/>
    <property type="match status" value="1"/>
</dbReference>
<dbReference type="Gene3D" id="1.10.840.10">
    <property type="entry name" value="Ras guanine-nucleotide exchange factors catalytic domain"/>
    <property type="match status" value="1"/>
</dbReference>
<feature type="region of interest" description="Disordered" evidence="5">
    <location>
        <begin position="1118"/>
        <end position="1184"/>
    </location>
</feature>
<dbReference type="InterPro" id="IPR029071">
    <property type="entry name" value="Ubiquitin-like_domsf"/>
</dbReference>
<dbReference type="GO" id="GO:0004435">
    <property type="term" value="F:phosphatidylinositol-4,5-bisphosphate phospholipase C activity"/>
    <property type="evidence" value="ECO:0007669"/>
    <property type="project" value="UniProtKB-EC"/>
</dbReference>
<sequence>MVNASTSSKPTPVAAILSPRRVSWVPPTTSSPLDTSPSKRRRATLKFLPRQRSFSLESKLEPAPKPWKTERRCISLKNSPQVPRSKPTVASGAKSERSIFAELRRSSEVFKTILLNFSPRETSPPTSPPLSSSQHPPGIDVPQLLAAHEQRRLATFETDVSFSSSSSSTLSSHSSFSSLDSVEPVPVDTVGESGDWTQGKVPHKEEECLIKVNPELASDKVKHLASVYTRQYLFTLPALFLAVVRGNASIVYLLLKYGACVNSQDNYGNTPLHLACVHSNLQWDCILDLLERGARIALKNQEGFCPNDLVPERSLGKFQLQMLDYCWKGLTEGYNYTSSVINNHQSQQNQLTQSSTKGPKSGSVIGNKTFKLPVGRTRTESIEDDSNTSVVEPGISSTGGSVRSRTSTHSPDLGNTNKDQTELAKKLNELKMSSRGRRKTWQESHLRSRQLSNTSASAGSKTTKLPCIELERSFQVLFQMSNNPECLGYVLKGLYKHIHALLRLLQYRSEVSVNKKIAALMHNSLKIAIESYTSQRASDPTEESKKKAELNACLILLLKICLNLMHGVHDLQYTGLATINKVIDTSIVYDLAHLKVNLYEVLYNKDGTDNSQNSKDVNSSATARLNRGPKLGTKRLGSVWKYTSVEQTDPVKTPPSDDNQIENTEQSILDVLSSVHALSVLNILHNSITLYKRVIGSRQQCTPSNRWRHCSYHCLQILAARVLLFMVENMSVQDQLSQEPQLKILCAALDSTHDPQLLVLVLQIVATLSLSPHHHRNLVDHGLPDVLSQLLLPSDEWYYTNHSTKYAKYVKHHAARTLVYLGFQHRVNLKFSIYDILQEDAPPATPLMESAEDDYITQTSASPSVVVAPDTKYMLGVGIEHAVVAVLKTIETTLVQGTVMPQPEISTLNWVQSGNSYTTPLSSKGPGIVLTKKLPSEPTSALFAQSFTSSFPVVLDPVVLLRLLVHRLLTTTTHLQSCLIIIFTFLPGRLLTTTTHLQRWKSCASRSSFASMTHGEVPRSPRSRASSTDTDASTLRKRRKVNLTLDCSGWSSDPNTGGADTLDLVQRHSFSRAIAFHRPSTSIHTRGDSISSASGLGLEPAMQAMQFAFSHILKPAHSRDSIGSNSSDERRSSSGSPPGGVLPLSTLLQHKARTSFRFSSLRRSNKQRSKSHANINKVHHQNGYRGTPEQEILAFQKQLQNLPDFDSPENPGPITDPALAAAEFLARGNLRPRSRSMPRVAYESSRFLALPDVGWSGRLPRGRSAGTLGFQSAGCSDLTNSPNLNQALPIAGGSPVSTPVEERRPLPQPTAQGQTSCAPSSRRSSLTPSDRTNRRRDSPACIQFEVPPWHRAIFTFIEEWLRISKIELHRNANVCRELRDFFNKITPCGQPYQQWCAELRGEYPVLNKDPDLDSGEDLEETDREYCQLLQRVVSGDLPCSKEEAATLAGIQLRIEESWGRPILRDVPNSPISPDGPSSTLKPISEDKESFLLEVPTFGPGGNIRPVSPLMEDAEGEEGETDSKKLPSGVTTPGYLKTLTVPAVVPLSTSVTVKQSILSRCYPFSSSTVPFLPSGRIEDCLPPCYREQAKYMSKLIKDQKRKLFHSSIYESEIQLKKLYVHNCKRLPAYGCKIYQVKELLRKTKTKQKASRLLCVGPDKIVLLDNKFRTLSKSQSTSDLVLWSTGGGRSHDRLQLEFRATKWSLVVPCVDTMRDLGLSLWEILQELDATFLEDYTLLRVGNQDGVKRSAVLQVADHSDELECLQRMLHFPEEVAAALTEVEYRLFYNVPPIDYLRQVTLDVGTPSNAAPKSSVRTLVKRFKEVSSWVTHLIITQPAYEDRKCVLSCILRVALSCWNMGNFNSAMEIIGGLKSTKLKPFWLSVYDKECLPVYDFLSVALLSVEYERALRRALEMPECRVVPFFGEFIRDLKSILAVTPSLVVLSPTSGISKQLEFISDYNGEDHYFTRIGPGGLLNLDKIYKTHAVMDRIASFHLHYHQREHETNPVRETMSIHTSSIERSYLVDEEEGIADPEFYDPVQSLAHDHNVSFISTNNINHHQLQILHHGVTMAHWEAESNRTALVYIRLERSCGTLTWGKTAWSALKVGSASSSSTVDYNLGVNPEDMIPTALRHKMLGEVSFAGLEEGFVELSYVKEVSVGGRDRDRDPDLVNALRRYQLDKHATSECVIAIVYGNHLSDNRTLYLLCPPILCRIWNEGLVSVVRALKRELQMTDRRMYWLKEQFLQLYFDNDCAGPLIVDAIRIFGGRDWAATTSGVAGTSPPDNGTLRRGTSTKFRKKRSIGNLQMLRDGLEPGGTKRTAVSNIVTSSPQPGPSRSRSISSDLSPLTSSDVIDKISPVTHRETLKTDVIRQMRNLHHGSITHETTLDFTDFVLIFRSFSLRMRKDIKDLFEQFAQSIRSLSDNSLNEGSNSRASPEPPHVHQKIPFLTRNSSIELSDAKSDPAHEKKVIYDAISAASIMANCAGVDTSKSKVITMQSFTKFLETKQMEALSEEEVKNIIQRHEPDSSLRAQHSLSFEGFARYLTDKDNYAFAGERMSPDDLDMEMPLSHYFIASSHNTYLTGHQLKGESSVDLYSQVLLSGCRCVELDCWDGDDGNPQIYHGHTFTTKISFRSVVEAINKSAFITSPYPVILSIENHCSLQQQARMALIFQNIFGEKLVTRFMFEADFGDEPHLPSPSQMKYRILVKNKKLTSEIPHPALSRGNRSASRIQNHAGVAGGAGRTSSIVSNTSGGSVNDEFSDEEDDEDDDENIDVAIRTDSLSSHESGIKAKPKHTNELDWAALEEEAHKAKKQSTQIAKELSDLIIYVQAIKFRGLSAISPSSSVKYTKRIAGGVAGAAATLKKASGGVAGTSSSSSAEVTSHHNKRANTYHPCYQCSSLNENTAKKLCRKQPLALLSHTETQLVRTYPAGMRIDSSNFNPVTFWAYGIQMVALNYQTDDSCLHLNSAMFERNGKCGYVPKPSIMYDRTHMMYRRFNPTDKQFDGLHSTHFILSVISGQYLSLNNFNTSIQIEAEIIGIPVDCCKQKTKVIPRNALNPIYNDTFFFQIMFSEMAFLRFSVIDVTSNHQIIAQRVIHLECLKPGYRHVRLRNLQNQPLHLSTLFIYSRTEEESLDYSKEGKDNNECEEKSTKTTSKIPGVKRKMFFLVVYGVLPDEQYTILKITQESTTQEVILQALQKAGTSADKVNEYFLVEEVSRGWDKKDKDLPATQRVLDQLECPLQAQAQWTGEGRFLLKRMGDDPSSRAWLSSIMSTRLKPTQPRAWDEADNFLVCVYNVSPEIPYAILKVPLSASAQDVLAQALVKARRMEDPSRFVLIEELEWGATRQHRILPDEENVYRTQAHWQTLGKFILHEKKTLPGLEKLKGFGKVPIGEILADSSTSRLKSRFPLGGLGRGGSAREPPLPPQQRYYREVHSEGETLSDEDGDFMTAVSRLRRVAERKLRLLRS</sequence>
<feature type="repeat" description="ANK" evidence="2">
    <location>
        <begin position="238"/>
        <end position="266"/>
    </location>
</feature>
<evidence type="ECO:0000256" key="2">
    <source>
        <dbReference type="PROSITE-ProRule" id="PRU00023"/>
    </source>
</evidence>
<reference evidence="10" key="1">
    <citation type="submission" date="2021-05" db="EMBL/GenBank/DDBJ databases">
        <authorList>
            <person name="Alioto T."/>
            <person name="Alioto T."/>
            <person name="Gomez Garrido J."/>
        </authorList>
    </citation>
    <scope>NUCLEOTIDE SEQUENCE</scope>
</reference>